<dbReference type="InterPro" id="IPR016102">
    <property type="entry name" value="Succinyl-CoA_synth-like"/>
</dbReference>
<proteinExistence type="predicted"/>
<dbReference type="InterPro" id="IPR051538">
    <property type="entry name" value="Acyl-CoA_Synth/Transferase"/>
</dbReference>
<gene>
    <name evidence="7" type="ORF">EF806_01740</name>
</gene>
<keyword evidence="5" id="KW-0067">ATP-binding</keyword>
<dbReference type="Pfam" id="PF19045">
    <property type="entry name" value="Ligase_CoA_2"/>
    <property type="match status" value="1"/>
</dbReference>
<dbReference type="InterPro" id="IPR032875">
    <property type="entry name" value="Succ_CoA_lig_flav_dom"/>
</dbReference>
<dbReference type="EC" id="6.2.1.13" evidence="2"/>
<protein>
    <recommendedName>
        <fullName evidence="2">acetate--CoA ligase (ADP-forming)</fullName>
        <ecNumber evidence="2">6.2.1.13</ecNumber>
    </recommendedName>
</protein>
<dbReference type="SUPFAM" id="SSF56059">
    <property type="entry name" value="Glutathione synthetase ATP-binding domain-like"/>
    <property type="match status" value="1"/>
</dbReference>
<dbReference type="Gene3D" id="3.40.50.261">
    <property type="entry name" value="Succinyl-CoA synthetase domains"/>
    <property type="match status" value="2"/>
</dbReference>
<dbReference type="InterPro" id="IPR003781">
    <property type="entry name" value="CoA-bd"/>
</dbReference>
<dbReference type="Gene3D" id="3.30.470.20">
    <property type="entry name" value="ATP-grasp fold, B domain"/>
    <property type="match status" value="1"/>
</dbReference>
<evidence type="ECO:0000256" key="2">
    <source>
        <dbReference type="ARBA" id="ARBA00012957"/>
    </source>
</evidence>
<dbReference type="InterPro" id="IPR014089">
    <property type="entry name" value="AcCoA-synth-alpha"/>
</dbReference>
<comment type="catalytic activity">
    <reaction evidence="1">
        <text>acetate + ATP + CoA = acetyl-CoA + ADP + phosphate</text>
        <dbReference type="Rhea" id="RHEA:15081"/>
        <dbReference type="ChEBI" id="CHEBI:30089"/>
        <dbReference type="ChEBI" id="CHEBI:30616"/>
        <dbReference type="ChEBI" id="CHEBI:43474"/>
        <dbReference type="ChEBI" id="CHEBI:57287"/>
        <dbReference type="ChEBI" id="CHEBI:57288"/>
        <dbReference type="ChEBI" id="CHEBI:456216"/>
        <dbReference type="EC" id="6.2.1.13"/>
    </reaction>
</comment>
<reference evidence="7 8" key="1">
    <citation type="journal article" date="2019" name="Nat. Microbiol.">
        <title>Wide diversity of methane and short-chain alkane metabolisms in uncultured archaea.</title>
        <authorList>
            <person name="Borrel G."/>
            <person name="Adam P.S."/>
            <person name="McKay L.J."/>
            <person name="Chen L.X."/>
            <person name="Sierra-Garcia I.N."/>
            <person name="Sieber C.M."/>
            <person name="Letourneur Q."/>
            <person name="Ghozlane A."/>
            <person name="Andersen G.L."/>
            <person name="Li W.J."/>
            <person name="Hallam S.J."/>
            <person name="Muyzer G."/>
            <person name="de Oliveira V.M."/>
            <person name="Inskeep W.P."/>
            <person name="Banfield J.F."/>
            <person name="Gribaldo S."/>
        </authorList>
    </citation>
    <scope>NUCLEOTIDE SEQUENCE [LARGE SCALE GENOMIC DNA]</scope>
    <source>
        <strain evidence="7">NM1a</strain>
    </source>
</reference>
<dbReference type="NCBIfam" id="TIGR02717">
    <property type="entry name" value="AcCoA-syn-alpha"/>
    <property type="match status" value="1"/>
</dbReference>
<dbReference type="SUPFAM" id="SSF52210">
    <property type="entry name" value="Succinyl-CoA synthetase domains"/>
    <property type="match status" value="2"/>
</dbReference>
<dbReference type="PANTHER" id="PTHR43334">
    <property type="entry name" value="ACETATE--COA LIGASE [ADP-FORMING]"/>
    <property type="match status" value="1"/>
</dbReference>
<dbReference type="Pfam" id="PF13607">
    <property type="entry name" value="Succ_CoA_lig"/>
    <property type="match status" value="1"/>
</dbReference>
<dbReference type="Pfam" id="PF13380">
    <property type="entry name" value="CoA_binding_2"/>
    <property type="match status" value="1"/>
</dbReference>
<evidence type="ECO:0000256" key="4">
    <source>
        <dbReference type="ARBA" id="ARBA00022741"/>
    </source>
</evidence>
<dbReference type="AlphaFoldDB" id="A0A520KTE8"/>
<comment type="caution">
    <text evidence="7">The sequence shown here is derived from an EMBL/GenBank/DDBJ whole genome shotgun (WGS) entry which is preliminary data.</text>
</comment>
<name>A0A520KTE8_METT2</name>
<dbReference type="SUPFAM" id="SSF51735">
    <property type="entry name" value="NAD(P)-binding Rossmann-fold domains"/>
    <property type="match status" value="1"/>
</dbReference>
<accession>A0A520KTE8</accession>
<dbReference type="Gene3D" id="3.30.1490.20">
    <property type="entry name" value="ATP-grasp fold, A domain"/>
    <property type="match status" value="1"/>
</dbReference>
<dbReference type="SMART" id="SM00881">
    <property type="entry name" value="CoA_binding"/>
    <property type="match status" value="1"/>
</dbReference>
<dbReference type="GO" id="GO:0005524">
    <property type="term" value="F:ATP binding"/>
    <property type="evidence" value="ECO:0007669"/>
    <property type="project" value="UniProtKB-KW"/>
</dbReference>
<feature type="domain" description="CoA-binding" evidence="6">
    <location>
        <begin position="5"/>
        <end position="99"/>
    </location>
</feature>
<dbReference type="InterPro" id="IPR013815">
    <property type="entry name" value="ATP_grasp_subdomain_1"/>
</dbReference>
<evidence type="ECO:0000256" key="5">
    <source>
        <dbReference type="ARBA" id="ARBA00022840"/>
    </source>
</evidence>
<evidence type="ECO:0000256" key="1">
    <source>
        <dbReference type="ARBA" id="ARBA00001619"/>
    </source>
</evidence>
<keyword evidence="4" id="KW-0547">Nucleotide-binding</keyword>
<keyword evidence="3" id="KW-0436">Ligase</keyword>
<evidence type="ECO:0000256" key="3">
    <source>
        <dbReference type="ARBA" id="ARBA00022598"/>
    </source>
</evidence>
<dbReference type="Pfam" id="PF13549">
    <property type="entry name" value="ATP-grasp_5"/>
    <property type="match status" value="1"/>
</dbReference>
<dbReference type="FunFam" id="3.30.1490.20:FF:000020">
    <property type="entry name" value="Protein lysine acetyltransferase"/>
    <property type="match status" value="1"/>
</dbReference>
<dbReference type="InterPro" id="IPR043938">
    <property type="entry name" value="Ligase_CoA_dom"/>
</dbReference>
<dbReference type="GO" id="GO:0043758">
    <property type="term" value="F:acetate-CoA ligase (ADP-forming) activity"/>
    <property type="evidence" value="ECO:0007669"/>
    <property type="project" value="UniProtKB-EC"/>
</dbReference>
<evidence type="ECO:0000313" key="7">
    <source>
        <dbReference type="EMBL" id="RZN65264.1"/>
    </source>
</evidence>
<evidence type="ECO:0000259" key="6">
    <source>
        <dbReference type="SMART" id="SM00881"/>
    </source>
</evidence>
<dbReference type="Gene3D" id="3.40.50.720">
    <property type="entry name" value="NAD(P)-binding Rossmann-like Domain"/>
    <property type="match status" value="1"/>
</dbReference>
<dbReference type="EMBL" id="RXIF01000003">
    <property type="protein sequence ID" value="RZN65264.1"/>
    <property type="molecule type" value="Genomic_DNA"/>
</dbReference>
<evidence type="ECO:0000313" key="8">
    <source>
        <dbReference type="Proteomes" id="UP000317158"/>
    </source>
</evidence>
<organism evidence="7 8">
    <name type="scientific">Methanoliparum thermophilum</name>
    <dbReference type="NCBI Taxonomy" id="2491083"/>
    <lineage>
        <taxon>Archaea</taxon>
        <taxon>Methanobacteriati</taxon>
        <taxon>Methanobacteriota</taxon>
        <taxon>Candidatus Methanoliparia</taxon>
        <taxon>Candidatus Methanoliparales</taxon>
        <taxon>Candidatus Methanoliparaceae</taxon>
        <taxon>Candidatus Methanoliparum</taxon>
    </lineage>
</organism>
<dbReference type="InterPro" id="IPR036291">
    <property type="entry name" value="NAD(P)-bd_dom_sf"/>
</dbReference>
<dbReference type="PANTHER" id="PTHR43334:SF1">
    <property type="entry name" value="3-HYDROXYPROPIONATE--COA LIGASE [ADP-FORMING]"/>
    <property type="match status" value="1"/>
</dbReference>
<sequence length="694" mass="76542">MLDKFFYPKSITVIGASNKPYKVGKIIIDNLTMSYPGKIYPVNPNEDEINDLKAYKTVLDIPDTVDLAIIVIPNIAVPKIIEECGKKGVKFCIIISSGFKETGVEGAKLEREIAEIAKKYRIRLLGPNCFGVINTDNNLNTTFSPIMPIVGNIAVFSQSGALCSTLLDWAYKERIGFSKFISLGNKVDLNENDFLEYFVNDKQTNIVLGYLEGITDGETFIKEAKRLTKNKALVLIKSGSTSAGARAASSHTGTLAGTEEAYTTAFKKCGAIRAKSIDDWLDIARVFSNQPLPKGDKIAIITNAGGPGIIAADSCEELGISLSDLSSTTIEKLRKKLPSSASIYNPIDVLGDADPSRYSFTLKTVLNDDNVYGCIVILTPQAMSRPFETAREIIKVSETINKPILACFMGGILVESGIKYLEENGVPNYLDPKKATISMASLIKQYYNTLRKEENPIVFEDINKEQVKEILSKNDALSLDFIDCMKILEAYNIPIAKYGISKTADGCIKIANNINYPVALKIVSSDISHKTELGGVRLNVKNDEEVVAVYNEIMTCVKKYNPNAVVNGICVQEMIKTSDKKEVIIGVNKDPQFGHLIMFGMGGIYVEILKDVSFRLSPLTRSDAYDMIHEIKMYPLLRGVRGEKPVDIDKIANVLMRVSSLVSDFKNIVEMDINPLICLEDSCKVVDARITIKR</sequence>
<dbReference type="Proteomes" id="UP000317158">
    <property type="component" value="Unassembled WGS sequence"/>
</dbReference>